<dbReference type="EMBL" id="CP061538">
    <property type="protein sequence ID" value="QNV39817.1"/>
    <property type="molecule type" value="Genomic_DNA"/>
</dbReference>
<reference evidence="2 3" key="1">
    <citation type="submission" date="2020-09" db="EMBL/GenBank/DDBJ databases">
        <title>Investigation of environmental microbe.</title>
        <authorList>
            <person name="Ou Y."/>
            <person name="Kang Q."/>
        </authorList>
    </citation>
    <scope>NUCLEOTIDE SEQUENCE [LARGE SCALE GENOMIC DNA]</scope>
    <source>
        <strain evidence="2 3">KJZ-9</strain>
    </source>
</reference>
<name>A0A7H2BJH1_9MICC</name>
<dbReference type="Proteomes" id="UP000516421">
    <property type="component" value="Chromosome"/>
</dbReference>
<feature type="compositionally biased region" description="Polar residues" evidence="1">
    <location>
        <begin position="75"/>
        <end position="84"/>
    </location>
</feature>
<dbReference type="KEGG" id="rama:IDM48_10790"/>
<protein>
    <submittedName>
        <fullName evidence="2">Uncharacterized protein</fullName>
    </submittedName>
</protein>
<gene>
    <name evidence="2" type="ORF">IDM48_10790</name>
</gene>
<evidence type="ECO:0000313" key="2">
    <source>
        <dbReference type="EMBL" id="QNV39817.1"/>
    </source>
</evidence>
<proteinExistence type="predicted"/>
<dbReference type="AlphaFoldDB" id="A0A7H2BJH1"/>
<organism evidence="2 3">
    <name type="scientific">Rothia amarae</name>
    <dbReference type="NCBI Taxonomy" id="169480"/>
    <lineage>
        <taxon>Bacteria</taxon>
        <taxon>Bacillati</taxon>
        <taxon>Actinomycetota</taxon>
        <taxon>Actinomycetes</taxon>
        <taxon>Micrococcales</taxon>
        <taxon>Micrococcaceae</taxon>
        <taxon>Rothia</taxon>
    </lineage>
</organism>
<feature type="compositionally biased region" description="Basic and acidic residues" evidence="1">
    <location>
        <begin position="88"/>
        <end position="104"/>
    </location>
</feature>
<keyword evidence="3" id="KW-1185">Reference proteome</keyword>
<accession>A0A7H2BJH1</accession>
<evidence type="ECO:0000256" key="1">
    <source>
        <dbReference type="SAM" id="MobiDB-lite"/>
    </source>
</evidence>
<feature type="region of interest" description="Disordered" evidence="1">
    <location>
        <begin position="73"/>
        <end position="104"/>
    </location>
</feature>
<sequence>MSFGWFLDTEKPDSAVLLNRAFLVVFLYKRFFCTIQTTRGGSFAWLKLARYSKDPASLFEGFGKAFPKQKANFPETGNNATKEQNPVHIEDNFNPHDDKILSRP</sequence>
<evidence type="ECO:0000313" key="3">
    <source>
        <dbReference type="Proteomes" id="UP000516421"/>
    </source>
</evidence>